<accession>A0ABP3TRY5</accession>
<evidence type="ECO:0000313" key="6">
    <source>
        <dbReference type="Proteomes" id="UP001501758"/>
    </source>
</evidence>
<dbReference type="PROSITE" id="PS50893">
    <property type="entry name" value="ABC_TRANSPORTER_2"/>
    <property type="match status" value="1"/>
</dbReference>
<evidence type="ECO:0000256" key="3">
    <source>
        <dbReference type="ARBA" id="ARBA00022840"/>
    </source>
</evidence>
<dbReference type="EMBL" id="BAAAGE010000001">
    <property type="protein sequence ID" value="GAA0716697.1"/>
    <property type="molecule type" value="Genomic_DNA"/>
</dbReference>
<evidence type="ECO:0000313" key="5">
    <source>
        <dbReference type="EMBL" id="GAA0716697.1"/>
    </source>
</evidence>
<evidence type="ECO:0000256" key="1">
    <source>
        <dbReference type="ARBA" id="ARBA00022448"/>
    </source>
</evidence>
<dbReference type="InterPro" id="IPR003593">
    <property type="entry name" value="AAA+_ATPase"/>
</dbReference>
<dbReference type="InterPro" id="IPR003439">
    <property type="entry name" value="ABC_transporter-like_ATP-bd"/>
</dbReference>
<keyword evidence="6" id="KW-1185">Reference proteome</keyword>
<dbReference type="InterPro" id="IPR050153">
    <property type="entry name" value="Metal_Ion_Import_ABC"/>
</dbReference>
<dbReference type="Proteomes" id="UP001501758">
    <property type="component" value="Unassembled WGS sequence"/>
</dbReference>
<dbReference type="SUPFAM" id="SSF52540">
    <property type="entry name" value="P-loop containing nucleoside triphosphate hydrolases"/>
    <property type="match status" value="1"/>
</dbReference>
<keyword evidence="1" id="KW-0813">Transport</keyword>
<dbReference type="RefSeq" id="WP_343911518.1">
    <property type="nucleotide sequence ID" value="NZ_BAAAGE010000001.1"/>
</dbReference>
<organism evidence="5 6">
    <name type="scientific">Aquimarina litoralis</name>
    <dbReference type="NCBI Taxonomy" id="584605"/>
    <lineage>
        <taxon>Bacteria</taxon>
        <taxon>Pseudomonadati</taxon>
        <taxon>Bacteroidota</taxon>
        <taxon>Flavobacteriia</taxon>
        <taxon>Flavobacteriales</taxon>
        <taxon>Flavobacteriaceae</taxon>
        <taxon>Aquimarina</taxon>
    </lineage>
</organism>
<dbReference type="Pfam" id="PF00005">
    <property type="entry name" value="ABC_tran"/>
    <property type="match status" value="1"/>
</dbReference>
<name>A0ABP3TRY5_9FLAO</name>
<feature type="domain" description="ABC transporter" evidence="4">
    <location>
        <begin position="3"/>
        <end position="217"/>
    </location>
</feature>
<dbReference type="GO" id="GO:0005524">
    <property type="term" value="F:ATP binding"/>
    <property type="evidence" value="ECO:0007669"/>
    <property type="project" value="UniProtKB-KW"/>
</dbReference>
<gene>
    <name evidence="5" type="ORF">GCM10009430_12660</name>
</gene>
<dbReference type="SMART" id="SM00382">
    <property type="entry name" value="AAA"/>
    <property type="match status" value="1"/>
</dbReference>
<sequence length="219" mass="25408">MILEIDNIELSYGDKFILNGIYIKAEKGKVTGILGRNGCGKSSLLKIVFGHLKPQNKLIRIDGKHQSKPLYLSKKVKYLSQIDTIPKNIPLKRVFRLFDLTWENFVSEFETFRKYKNPHIYDLSGGEKRIIETYLMLMSSGDIVLLDEPFSNITPLYVEKFIELIKKEKAHKIIIITDHMYRQILTVSNELYLIKDNTSIPIKESSQLVDYGYVNYLPT</sequence>
<keyword evidence="3 5" id="KW-0067">ATP-binding</keyword>
<evidence type="ECO:0000259" key="4">
    <source>
        <dbReference type="PROSITE" id="PS50893"/>
    </source>
</evidence>
<keyword evidence="2" id="KW-0547">Nucleotide-binding</keyword>
<reference evidence="6" key="1">
    <citation type="journal article" date="2019" name="Int. J. Syst. Evol. Microbiol.">
        <title>The Global Catalogue of Microorganisms (GCM) 10K type strain sequencing project: providing services to taxonomists for standard genome sequencing and annotation.</title>
        <authorList>
            <consortium name="The Broad Institute Genomics Platform"/>
            <consortium name="The Broad Institute Genome Sequencing Center for Infectious Disease"/>
            <person name="Wu L."/>
            <person name="Ma J."/>
        </authorList>
    </citation>
    <scope>NUCLEOTIDE SEQUENCE [LARGE SCALE GENOMIC DNA]</scope>
    <source>
        <strain evidence="6">JCM 15974</strain>
    </source>
</reference>
<dbReference type="InterPro" id="IPR027417">
    <property type="entry name" value="P-loop_NTPase"/>
</dbReference>
<protein>
    <submittedName>
        <fullName evidence="5">ATP-binding cassette domain-containing protein</fullName>
    </submittedName>
</protein>
<evidence type="ECO:0000256" key="2">
    <source>
        <dbReference type="ARBA" id="ARBA00022741"/>
    </source>
</evidence>
<dbReference type="Gene3D" id="3.40.50.300">
    <property type="entry name" value="P-loop containing nucleotide triphosphate hydrolases"/>
    <property type="match status" value="1"/>
</dbReference>
<dbReference type="PANTHER" id="PTHR42734">
    <property type="entry name" value="METAL TRANSPORT SYSTEM ATP-BINDING PROTEIN TM_0124-RELATED"/>
    <property type="match status" value="1"/>
</dbReference>
<proteinExistence type="predicted"/>
<comment type="caution">
    <text evidence="5">The sequence shown here is derived from an EMBL/GenBank/DDBJ whole genome shotgun (WGS) entry which is preliminary data.</text>
</comment>